<dbReference type="EMBL" id="FOQD01000019">
    <property type="protein sequence ID" value="SFJ39538.1"/>
    <property type="molecule type" value="Genomic_DNA"/>
</dbReference>
<sequence>MNSLLQRILHRVTSEWQAGVSQGRKRAARSDFPRHALGQIERCEVRLLLSASATVTAPPQIESTPLPPSSPQWEVTIEEVSPGTTSGFASLDGDVNMKAVDAFVTPEDSWTEIAVPEWGQPVSVAVAYQISNLPSNASYRIEFTLNGETNSFNNVTYGAGSEGTYIVTYKMNGYLVGLGTNDISATVDADNGVVEVNEADNTFATTFEGISSTGQSNHSIPQLSTDPGAAQTLYLDFDGNFESSWGTYSNVTTPAFTWDSDVATLNPYEVELIKQIWARVAEDFAPFHINVTTVDPGNFSNGVSLRAAIGGYDSDWYTGSAGGVGFIDGFTNSASNTVYVFSAGYRYNTQGIGGTISHEAGHGFGLSHQSKYSGSTLVAEYNPGTSDWAPLMGAGNSGRDTWWNGPTPVSSTTLQDDMAVLSKSANLFGYRTDDVGDTLATATSLIPSSGSVAAHGIITTTTDVDVFSFTTTGGDVSFQLKGEQYGSNLLALFELRDSSGTLVTSATSGYDTAANLAANLTAGTYQLVVKSTGGYGSVGQYWITGTVPNSNTAPVINGFAGAVNYNENAAAAVIDNNATIADSDSTNFSGGQLIATITANGESTDVLSILSVGNASGQVSVSGSNIRVSGILIGTFAGGTGGSPLVITLNGNAYVARVQKLLQSLTFSTTSDTPSTAVRTVSVSVSDGDGATSAVVTKTVNVSQANDAPIIGAFAGSVNLAGNTPILVDFDATVVDADSADFNGGKLQVGLTVNGQGSDVLGIRNQGTAAGKIGVSGSTVTYGGVSIGSFTGGTSKVALTVNLNASATPEAVQALLRNITFVNTSATRSTDPRTVRVMVSDGDGGTSTALTKTITVAPPNTPPTVTGFDGSVNYTPGAGATIIDSDAAVTDTDSADLNTGKLTVALTTNGQGSDVLSIQNIGTGAGQIGVSGGNVTYEGILIGTFTGGTSKVGLTVTFNANATVAAAQALIRALTFRSTLSNPLTLTRTVRVILTDGDGGTSTAVTKSITVG</sequence>
<dbReference type="Gene3D" id="2.60.120.380">
    <property type="match status" value="1"/>
</dbReference>
<gene>
    <name evidence="1" type="ORF">SAMN05421753_119112</name>
</gene>
<dbReference type="Proteomes" id="UP000199518">
    <property type="component" value="Unassembled WGS sequence"/>
</dbReference>
<keyword evidence="2" id="KW-1185">Reference proteome</keyword>
<dbReference type="InterPro" id="IPR013783">
    <property type="entry name" value="Ig-like_fold"/>
</dbReference>
<name>A0A1I3QZM3_9PLAN</name>
<dbReference type="SUPFAM" id="SSF55486">
    <property type="entry name" value="Metalloproteases ('zincins'), catalytic domain"/>
    <property type="match status" value="1"/>
</dbReference>
<dbReference type="STRING" id="1576369.SAMN05421753_119112"/>
<reference evidence="2" key="1">
    <citation type="submission" date="2016-10" db="EMBL/GenBank/DDBJ databases">
        <authorList>
            <person name="Varghese N."/>
            <person name="Submissions S."/>
        </authorList>
    </citation>
    <scope>NUCLEOTIDE SEQUENCE [LARGE SCALE GENOMIC DNA]</scope>
    <source>
        <strain evidence="2">DSM 26348</strain>
    </source>
</reference>
<dbReference type="AlphaFoldDB" id="A0A1I3QZM3"/>
<dbReference type="OrthoDB" id="220114at2"/>
<dbReference type="RefSeq" id="WP_092055428.1">
    <property type="nucleotide sequence ID" value="NZ_FOQD01000019.1"/>
</dbReference>
<accession>A0A1I3QZM3</accession>
<evidence type="ECO:0000313" key="1">
    <source>
        <dbReference type="EMBL" id="SFJ39538.1"/>
    </source>
</evidence>
<dbReference type="Gene3D" id="2.60.40.10">
    <property type="entry name" value="Immunoglobulins"/>
    <property type="match status" value="1"/>
</dbReference>
<protein>
    <submittedName>
        <fullName evidence="1">Metallo-peptidase family M12B Reprolysin-like</fullName>
    </submittedName>
</protein>
<evidence type="ECO:0000313" key="2">
    <source>
        <dbReference type="Proteomes" id="UP000199518"/>
    </source>
</evidence>
<proteinExistence type="predicted"/>
<organism evidence="1 2">
    <name type="scientific">Planctomicrobium piriforme</name>
    <dbReference type="NCBI Taxonomy" id="1576369"/>
    <lineage>
        <taxon>Bacteria</taxon>
        <taxon>Pseudomonadati</taxon>
        <taxon>Planctomycetota</taxon>
        <taxon>Planctomycetia</taxon>
        <taxon>Planctomycetales</taxon>
        <taxon>Planctomycetaceae</taxon>
        <taxon>Planctomicrobium</taxon>
    </lineage>
</organism>